<gene>
    <name evidence="3" type="ORF">HNQ96_004434</name>
</gene>
<sequence>MLRLTHRILDLAVNTTPNALAASLDERTVTFAEVDKAANAMARALQVLGIKRGSRILFQAEMALDHLAFYFATQRLGAAFVPVNPALSPEELLPVAGYIRPDLVVLDPARQDGNSFGTSNSNIPVAILGAGDTVTAGFNLDVLPGKASTDPLPDMGVAESDTHAIFMTSGSTGLPKGVVLSHKASWLRSYLGASRFVTSGGRGELMTFPMFHWAGWNYLMENWAHRRAAHFVSRPEGELLARAIDQWKPAFFYCIPAIWERLLAARTPFDGSVVRSAASGTSSFDPVLMERIRARFPRAYRAAMYGSTEFGGALGLNDSDIERKPGSVGLPNPGNEARIVDGELQLRSMSMMDGYFELPEQTQEVFVDGWYRSGDLAEADAEGYLTITGRRREVIRSGGETVAPAEVELALAGCPGIRSVAVIGLPDPVWGELVCAAVVLDRPGECPSLDVLRSHLGSALAAFKHPRKIIAVDDLPKTPATGQIMRSRVKEMVLQRN</sequence>
<dbReference type="PANTHER" id="PTHR43767">
    <property type="entry name" value="LONG-CHAIN-FATTY-ACID--COA LIGASE"/>
    <property type="match status" value="1"/>
</dbReference>
<dbReference type="InterPro" id="IPR000873">
    <property type="entry name" value="AMP-dep_synth/lig_dom"/>
</dbReference>
<dbReference type="InterPro" id="IPR020845">
    <property type="entry name" value="AMP-binding_CS"/>
</dbReference>
<evidence type="ECO:0000313" key="3">
    <source>
        <dbReference type="EMBL" id="MBB6468550.1"/>
    </source>
</evidence>
<dbReference type="Proteomes" id="UP000532373">
    <property type="component" value="Unassembled WGS sequence"/>
</dbReference>
<dbReference type="Pfam" id="PF00501">
    <property type="entry name" value="AMP-binding"/>
    <property type="match status" value="1"/>
</dbReference>
<dbReference type="Gene3D" id="3.30.300.30">
    <property type="match status" value="1"/>
</dbReference>
<comment type="caution">
    <text evidence="3">The sequence shown here is derived from an EMBL/GenBank/DDBJ whole genome shotgun (WGS) entry which is preliminary data.</text>
</comment>
<dbReference type="EMBL" id="JACHGI010000010">
    <property type="protein sequence ID" value="MBB6468550.1"/>
    <property type="molecule type" value="Genomic_DNA"/>
</dbReference>
<dbReference type="PANTHER" id="PTHR43767:SF1">
    <property type="entry name" value="NONRIBOSOMAL PEPTIDE SYNTHASE PES1 (EUROFUNG)-RELATED"/>
    <property type="match status" value="1"/>
</dbReference>
<proteinExistence type="predicted"/>
<dbReference type="InterPro" id="IPR025110">
    <property type="entry name" value="AMP-bd_C"/>
</dbReference>
<dbReference type="GO" id="GO:0016878">
    <property type="term" value="F:acid-thiol ligase activity"/>
    <property type="evidence" value="ECO:0007669"/>
    <property type="project" value="UniProtKB-ARBA"/>
</dbReference>
<dbReference type="InterPro" id="IPR050237">
    <property type="entry name" value="ATP-dep_AMP-bd_enzyme"/>
</dbReference>
<evidence type="ECO:0000313" key="4">
    <source>
        <dbReference type="Proteomes" id="UP000532373"/>
    </source>
</evidence>
<feature type="domain" description="AMP-binding enzyme C-terminal" evidence="2">
    <location>
        <begin position="406"/>
        <end position="479"/>
    </location>
</feature>
<dbReference type="SUPFAM" id="SSF56801">
    <property type="entry name" value="Acetyl-CoA synthetase-like"/>
    <property type="match status" value="1"/>
</dbReference>
<protein>
    <submittedName>
        <fullName evidence="3">Acyl-CoA synthetase (AMP-forming)/AMP-acid ligase II</fullName>
    </submittedName>
</protein>
<evidence type="ECO:0000259" key="2">
    <source>
        <dbReference type="Pfam" id="PF13193"/>
    </source>
</evidence>
<dbReference type="AlphaFoldDB" id="A0A8E2BFZ1"/>
<organism evidence="3 4">
    <name type="scientific">Aminobacter carboxidus</name>
    <dbReference type="NCBI Taxonomy" id="376165"/>
    <lineage>
        <taxon>Bacteria</taxon>
        <taxon>Pseudomonadati</taxon>
        <taxon>Pseudomonadota</taxon>
        <taxon>Alphaproteobacteria</taxon>
        <taxon>Hyphomicrobiales</taxon>
        <taxon>Phyllobacteriaceae</taxon>
        <taxon>Aminobacter</taxon>
    </lineage>
</organism>
<dbReference type="Gene3D" id="3.40.50.12780">
    <property type="entry name" value="N-terminal domain of ligase-like"/>
    <property type="match status" value="1"/>
</dbReference>
<keyword evidence="3" id="KW-0436">Ligase</keyword>
<name>A0A8E2BFZ1_9HYPH</name>
<reference evidence="3 4" key="1">
    <citation type="submission" date="2020-08" db="EMBL/GenBank/DDBJ databases">
        <title>Genomic Encyclopedia of Type Strains, Phase IV (KMG-IV): sequencing the most valuable type-strain genomes for metagenomic binning, comparative biology and taxonomic classification.</title>
        <authorList>
            <person name="Goeker M."/>
        </authorList>
    </citation>
    <scope>NUCLEOTIDE SEQUENCE [LARGE SCALE GENOMIC DNA]</scope>
    <source>
        <strain evidence="3 4">DSM 17454</strain>
    </source>
</reference>
<dbReference type="InterPro" id="IPR042099">
    <property type="entry name" value="ANL_N_sf"/>
</dbReference>
<dbReference type="InterPro" id="IPR045851">
    <property type="entry name" value="AMP-bd_C_sf"/>
</dbReference>
<dbReference type="RefSeq" id="WP_184771154.1">
    <property type="nucleotide sequence ID" value="NZ_JACHGI010000010.1"/>
</dbReference>
<dbReference type="PROSITE" id="PS00455">
    <property type="entry name" value="AMP_BINDING"/>
    <property type="match status" value="1"/>
</dbReference>
<dbReference type="Pfam" id="PF13193">
    <property type="entry name" value="AMP-binding_C"/>
    <property type="match status" value="1"/>
</dbReference>
<feature type="domain" description="AMP-dependent synthetase/ligase" evidence="1">
    <location>
        <begin position="12"/>
        <end position="356"/>
    </location>
</feature>
<accession>A0A8E2BFZ1</accession>
<evidence type="ECO:0000259" key="1">
    <source>
        <dbReference type="Pfam" id="PF00501"/>
    </source>
</evidence>